<gene>
    <name evidence="3" type="ORF">ACFPET_08145</name>
</gene>
<evidence type="ECO:0000256" key="2">
    <source>
        <dbReference type="SAM" id="Phobius"/>
    </source>
</evidence>
<feature type="transmembrane region" description="Helical" evidence="2">
    <location>
        <begin position="203"/>
        <end position="222"/>
    </location>
</feature>
<feature type="region of interest" description="Disordered" evidence="1">
    <location>
        <begin position="367"/>
        <end position="574"/>
    </location>
</feature>
<accession>A0ABV8TXK4</accession>
<organism evidence="3 4">
    <name type="scientific">Salininema proteolyticum</name>
    <dbReference type="NCBI Taxonomy" id="1607685"/>
    <lineage>
        <taxon>Bacteria</taxon>
        <taxon>Bacillati</taxon>
        <taxon>Actinomycetota</taxon>
        <taxon>Actinomycetes</taxon>
        <taxon>Glycomycetales</taxon>
        <taxon>Glycomycetaceae</taxon>
        <taxon>Salininema</taxon>
    </lineage>
</organism>
<keyword evidence="2" id="KW-0812">Transmembrane</keyword>
<sequence>MVLIMYTDSSAYKRVGIGFGIAAAAALAQMGLAWGFGLLSWSDMDSGALQYRHSANTAWVTWFAAVSVVVGGMASGMMGSKGEKEFPVLARLSVVVASAVGGFITGPLVSLAARQGTEQGDFPISPIISSALGALVGLALTLIALGSLAVAVNVGASVTLVWVFAVLDSFTDIGRPAGPGSIPAVWGQWGQDIPQLEIRGLTFALPFIAGSFLIGAVVAGFSRSRPISSSGYRIAAASGIAGPLVITVAHFAGGPAGTDAEAMALLNVGPTACIAGILGSLLISALPRSGGQIDDHIEQSTPSANGNDGRPNGAGEGRAEDADETQQLKARPAHLAGSGFDDGYRGQDGDQYGWGAHEDAAVAHMGAEPPMNQDNSGDDMAYGRPVDGPSAATGQGGIPAQRGPAKPDDGRRASGRKTRKKSKNAGADTATSPSEDGTFNAMSGASDGAGAAAPTSNDGEPASKAKPKRKSTSRKATTKRGKRQGSKTADSSVEDGTTGQDESDTVEMPADETVGWVQDLRPVGNQTSSPFAADGSAQEHPAPGAGEPAEGPGSEATKEKPAKKRGLLRKKKKD</sequence>
<feature type="transmembrane region" description="Helical" evidence="2">
    <location>
        <begin position="59"/>
        <end position="76"/>
    </location>
</feature>
<feature type="compositionally biased region" description="Low complexity" evidence="1">
    <location>
        <begin position="539"/>
        <end position="555"/>
    </location>
</feature>
<evidence type="ECO:0000313" key="4">
    <source>
        <dbReference type="Proteomes" id="UP001595823"/>
    </source>
</evidence>
<feature type="transmembrane region" description="Helical" evidence="2">
    <location>
        <begin position="234"/>
        <end position="252"/>
    </location>
</feature>
<feature type="compositionally biased region" description="Polar residues" evidence="1">
    <location>
        <begin position="486"/>
        <end position="500"/>
    </location>
</feature>
<feature type="transmembrane region" description="Helical" evidence="2">
    <location>
        <begin position="150"/>
        <end position="167"/>
    </location>
</feature>
<feature type="transmembrane region" description="Helical" evidence="2">
    <location>
        <begin position="264"/>
        <end position="286"/>
    </location>
</feature>
<keyword evidence="2" id="KW-0472">Membrane</keyword>
<evidence type="ECO:0000256" key="1">
    <source>
        <dbReference type="SAM" id="MobiDB-lite"/>
    </source>
</evidence>
<feature type="transmembrane region" description="Helical" evidence="2">
    <location>
        <begin position="124"/>
        <end position="143"/>
    </location>
</feature>
<feature type="compositionally biased region" description="Basic residues" evidence="1">
    <location>
        <begin position="465"/>
        <end position="485"/>
    </location>
</feature>
<protein>
    <submittedName>
        <fullName evidence="3">Uncharacterized protein</fullName>
    </submittedName>
</protein>
<dbReference type="Proteomes" id="UP001595823">
    <property type="component" value="Unassembled WGS sequence"/>
</dbReference>
<feature type="transmembrane region" description="Helical" evidence="2">
    <location>
        <begin position="88"/>
        <end position="112"/>
    </location>
</feature>
<feature type="compositionally biased region" description="Basic residues" evidence="1">
    <location>
        <begin position="413"/>
        <end position="423"/>
    </location>
</feature>
<keyword evidence="4" id="KW-1185">Reference proteome</keyword>
<keyword evidence="2" id="KW-1133">Transmembrane helix</keyword>
<reference evidence="4" key="1">
    <citation type="journal article" date="2019" name="Int. J. Syst. Evol. Microbiol.">
        <title>The Global Catalogue of Microorganisms (GCM) 10K type strain sequencing project: providing services to taxonomists for standard genome sequencing and annotation.</title>
        <authorList>
            <consortium name="The Broad Institute Genomics Platform"/>
            <consortium name="The Broad Institute Genome Sequencing Center for Infectious Disease"/>
            <person name="Wu L."/>
            <person name="Ma J."/>
        </authorList>
    </citation>
    <scope>NUCLEOTIDE SEQUENCE [LARGE SCALE GENOMIC DNA]</scope>
    <source>
        <strain evidence="4">IBRC-M 10908</strain>
    </source>
</reference>
<name>A0ABV8TXK4_9ACTN</name>
<feature type="compositionally biased region" description="Basic residues" evidence="1">
    <location>
        <begin position="561"/>
        <end position="574"/>
    </location>
</feature>
<evidence type="ECO:0000313" key="3">
    <source>
        <dbReference type="EMBL" id="MFC4335168.1"/>
    </source>
</evidence>
<dbReference type="EMBL" id="JBHSDK010000012">
    <property type="protein sequence ID" value="MFC4335168.1"/>
    <property type="molecule type" value="Genomic_DNA"/>
</dbReference>
<comment type="caution">
    <text evidence="3">The sequence shown here is derived from an EMBL/GenBank/DDBJ whole genome shotgun (WGS) entry which is preliminary data.</text>
</comment>
<proteinExistence type="predicted"/>
<feature type="region of interest" description="Disordered" evidence="1">
    <location>
        <begin position="293"/>
        <end position="353"/>
    </location>
</feature>
<feature type="compositionally biased region" description="Low complexity" evidence="1">
    <location>
        <begin position="441"/>
        <end position="453"/>
    </location>
</feature>